<dbReference type="InterPro" id="IPR005467">
    <property type="entry name" value="His_kinase_dom"/>
</dbReference>
<organism evidence="8">
    <name type="scientific">marine sediment metagenome</name>
    <dbReference type="NCBI Taxonomy" id="412755"/>
    <lineage>
        <taxon>unclassified sequences</taxon>
        <taxon>metagenomes</taxon>
        <taxon>ecological metagenomes</taxon>
    </lineage>
</organism>
<dbReference type="SUPFAM" id="SSF55874">
    <property type="entry name" value="ATPase domain of HSP90 chaperone/DNA topoisomerase II/histidine kinase"/>
    <property type="match status" value="1"/>
</dbReference>
<dbReference type="Pfam" id="PF02518">
    <property type="entry name" value="HATPase_c"/>
    <property type="match status" value="1"/>
</dbReference>
<evidence type="ECO:0000256" key="6">
    <source>
        <dbReference type="ARBA" id="ARBA00023012"/>
    </source>
</evidence>
<dbReference type="SMART" id="SM00387">
    <property type="entry name" value="HATPase_c"/>
    <property type="match status" value="1"/>
</dbReference>
<dbReference type="CDD" id="cd00082">
    <property type="entry name" value="HisKA"/>
    <property type="match status" value="1"/>
</dbReference>
<keyword evidence="4" id="KW-0808">Transferase</keyword>
<dbReference type="InterPro" id="IPR003661">
    <property type="entry name" value="HisK_dim/P_dom"/>
</dbReference>
<evidence type="ECO:0000259" key="7">
    <source>
        <dbReference type="PROSITE" id="PS50109"/>
    </source>
</evidence>
<keyword evidence="6" id="KW-0902">Two-component regulatory system</keyword>
<name>A0A0F9UDN2_9ZZZZ</name>
<comment type="catalytic activity">
    <reaction evidence="1">
        <text>ATP + protein L-histidine = ADP + protein N-phospho-L-histidine.</text>
        <dbReference type="EC" id="2.7.13.3"/>
    </reaction>
</comment>
<gene>
    <name evidence="8" type="ORF">LCGC14_0542800</name>
</gene>
<dbReference type="PRINTS" id="PR00344">
    <property type="entry name" value="BCTRLSENSOR"/>
</dbReference>
<reference evidence="8" key="1">
    <citation type="journal article" date="2015" name="Nature">
        <title>Complex archaea that bridge the gap between prokaryotes and eukaryotes.</title>
        <authorList>
            <person name="Spang A."/>
            <person name="Saw J.H."/>
            <person name="Jorgensen S.L."/>
            <person name="Zaremba-Niedzwiedzka K."/>
            <person name="Martijn J."/>
            <person name="Lind A.E."/>
            <person name="van Eijk R."/>
            <person name="Schleper C."/>
            <person name="Guy L."/>
            <person name="Ettema T.J."/>
        </authorList>
    </citation>
    <scope>NUCLEOTIDE SEQUENCE</scope>
</reference>
<dbReference type="GO" id="GO:0016036">
    <property type="term" value="P:cellular response to phosphate starvation"/>
    <property type="evidence" value="ECO:0007669"/>
    <property type="project" value="TreeGrafter"/>
</dbReference>
<protein>
    <recommendedName>
        <fullName evidence="2">histidine kinase</fullName>
        <ecNumber evidence="2">2.7.13.3</ecNumber>
    </recommendedName>
</protein>
<evidence type="ECO:0000256" key="4">
    <source>
        <dbReference type="ARBA" id="ARBA00022679"/>
    </source>
</evidence>
<feature type="non-terminal residue" evidence="8">
    <location>
        <position position="1"/>
    </location>
</feature>
<sequence>RTPISNLKTHTEVVLSQERKIESYQDNLYANLDDLNKISRIIDDMLFLAKSDNGLIIPKQENIELNALVCKLVEYYEVLAEELKIQFKVAGHGHVLGDMLMLSRAISNLLSNALRYTPPHNVISIIIATEPGFVTLSVKNPGETISPEHLDHLFDRFYRADPARRDGDPSNAGLGLAITRSIISAHNGEIWCTSNENVTAFHTSFPQVVSQPG</sequence>
<accession>A0A0F9UDN2</accession>
<evidence type="ECO:0000256" key="1">
    <source>
        <dbReference type="ARBA" id="ARBA00000085"/>
    </source>
</evidence>
<dbReference type="PROSITE" id="PS50109">
    <property type="entry name" value="HIS_KIN"/>
    <property type="match status" value="1"/>
</dbReference>
<feature type="domain" description="Histidine kinase" evidence="7">
    <location>
        <begin position="1"/>
        <end position="209"/>
    </location>
</feature>
<dbReference type="GO" id="GO:0005886">
    <property type="term" value="C:plasma membrane"/>
    <property type="evidence" value="ECO:0007669"/>
    <property type="project" value="TreeGrafter"/>
</dbReference>
<comment type="caution">
    <text evidence="8">The sequence shown here is derived from an EMBL/GenBank/DDBJ whole genome shotgun (WGS) entry which is preliminary data.</text>
</comment>
<evidence type="ECO:0000256" key="2">
    <source>
        <dbReference type="ARBA" id="ARBA00012438"/>
    </source>
</evidence>
<dbReference type="GO" id="GO:0004721">
    <property type="term" value="F:phosphoprotein phosphatase activity"/>
    <property type="evidence" value="ECO:0007669"/>
    <property type="project" value="TreeGrafter"/>
</dbReference>
<evidence type="ECO:0000313" key="8">
    <source>
        <dbReference type="EMBL" id="KKN59341.1"/>
    </source>
</evidence>
<dbReference type="AlphaFoldDB" id="A0A0F9UDN2"/>
<dbReference type="FunFam" id="3.30.565.10:FF:000006">
    <property type="entry name" value="Sensor histidine kinase WalK"/>
    <property type="match status" value="1"/>
</dbReference>
<dbReference type="InterPro" id="IPR003594">
    <property type="entry name" value="HATPase_dom"/>
</dbReference>
<evidence type="ECO:0000256" key="5">
    <source>
        <dbReference type="ARBA" id="ARBA00022777"/>
    </source>
</evidence>
<keyword evidence="3" id="KW-0597">Phosphoprotein</keyword>
<dbReference type="InterPro" id="IPR004358">
    <property type="entry name" value="Sig_transdc_His_kin-like_C"/>
</dbReference>
<dbReference type="PANTHER" id="PTHR45453:SF1">
    <property type="entry name" value="PHOSPHATE REGULON SENSOR PROTEIN PHOR"/>
    <property type="match status" value="1"/>
</dbReference>
<dbReference type="GO" id="GO:0000155">
    <property type="term" value="F:phosphorelay sensor kinase activity"/>
    <property type="evidence" value="ECO:0007669"/>
    <property type="project" value="InterPro"/>
</dbReference>
<dbReference type="InterPro" id="IPR050351">
    <property type="entry name" value="BphY/WalK/GraS-like"/>
</dbReference>
<dbReference type="EMBL" id="LAZR01000729">
    <property type="protein sequence ID" value="KKN59341.1"/>
    <property type="molecule type" value="Genomic_DNA"/>
</dbReference>
<dbReference type="PANTHER" id="PTHR45453">
    <property type="entry name" value="PHOSPHATE REGULON SENSOR PROTEIN PHOR"/>
    <property type="match status" value="1"/>
</dbReference>
<proteinExistence type="predicted"/>
<dbReference type="Gene3D" id="3.30.565.10">
    <property type="entry name" value="Histidine kinase-like ATPase, C-terminal domain"/>
    <property type="match status" value="1"/>
</dbReference>
<keyword evidence="5" id="KW-0418">Kinase</keyword>
<dbReference type="EC" id="2.7.13.3" evidence="2"/>
<dbReference type="InterPro" id="IPR036890">
    <property type="entry name" value="HATPase_C_sf"/>
</dbReference>
<evidence type="ECO:0000256" key="3">
    <source>
        <dbReference type="ARBA" id="ARBA00022553"/>
    </source>
</evidence>